<evidence type="ECO:0000256" key="4">
    <source>
        <dbReference type="ARBA" id="ARBA00022840"/>
    </source>
</evidence>
<accession>A0A7V9WR53</accession>
<organism evidence="6 7">
    <name type="scientific">Streptococcus porcinus</name>
    <dbReference type="NCBI Taxonomy" id="1340"/>
    <lineage>
        <taxon>Bacteria</taxon>
        <taxon>Bacillati</taxon>
        <taxon>Bacillota</taxon>
        <taxon>Bacilli</taxon>
        <taxon>Lactobacillales</taxon>
        <taxon>Streptococcaceae</taxon>
        <taxon>Streptococcus</taxon>
    </lineage>
</organism>
<keyword evidence="4 6" id="KW-0067">ATP-binding</keyword>
<dbReference type="Proteomes" id="UP000524462">
    <property type="component" value="Unassembled WGS sequence"/>
</dbReference>
<keyword evidence="2" id="KW-0813">Transport</keyword>
<dbReference type="EMBL" id="JACEGE010000007">
    <property type="protein sequence ID" value="MBA2795519.1"/>
    <property type="molecule type" value="Genomic_DNA"/>
</dbReference>
<dbReference type="InterPro" id="IPR003439">
    <property type="entry name" value="ABC_transporter-like_ATP-bd"/>
</dbReference>
<dbReference type="PROSITE" id="PS50893">
    <property type="entry name" value="ABC_TRANSPORTER_2"/>
    <property type="match status" value="1"/>
</dbReference>
<keyword evidence="3" id="KW-0547">Nucleotide-binding</keyword>
<sequence length="244" mass="26696">MSEKNVIEAINISKEVQLGDSTKLSILKGISLTAKSGEFTSIIGISGSGKTTLLKCLSGLMEPSAGTVQLDGVDPYMLTNRQLAKLRREKVSFIFQSYNLVPALPVLENIALPLRLSRKKVDKEKIINLLSSINFNAGTDSFIESLSGGEQQKVAVARAIISDSQYIFADEPTGALDSLSREAIFNLLRELSNSGKCIVMVTHDIELAAKTDRALVLKDGKIAQEIRNPTDDILYRALRDDRKI</sequence>
<evidence type="ECO:0000259" key="5">
    <source>
        <dbReference type="PROSITE" id="PS50893"/>
    </source>
</evidence>
<proteinExistence type="inferred from homology"/>
<dbReference type="SMART" id="SM00382">
    <property type="entry name" value="AAA"/>
    <property type="match status" value="1"/>
</dbReference>
<feature type="domain" description="ABC transporter" evidence="5">
    <location>
        <begin position="7"/>
        <end position="244"/>
    </location>
</feature>
<dbReference type="PANTHER" id="PTHR42798">
    <property type="entry name" value="LIPOPROTEIN-RELEASING SYSTEM ATP-BINDING PROTEIN LOLD"/>
    <property type="match status" value="1"/>
</dbReference>
<evidence type="ECO:0000256" key="1">
    <source>
        <dbReference type="ARBA" id="ARBA00005417"/>
    </source>
</evidence>
<evidence type="ECO:0000256" key="2">
    <source>
        <dbReference type="ARBA" id="ARBA00022448"/>
    </source>
</evidence>
<dbReference type="CDD" id="cd03255">
    <property type="entry name" value="ABC_MJ0796_LolCDE_FtsE"/>
    <property type="match status" value="1"/>
</dbReference>
<dbReference type="GO" id="GO:0005524">
    <property type="term" value="F:ATP binding"/>
    <property type="evidence" value="ECO:0007669"/>
    <property type="project" value="UniProtKB-KW"/>
</dbReference>
<evidence type="ECO:0000313" key="7">
    <source>
        <dbReference type="Proteomes" id="UP000524462"/>
    </source>
</evidence>
<dbReference type="AlphaFoldDB" id="A0A7V9WR53"/>
<dbReference type="InterPro" id="IPR027417">
    <property type="entry name" value="P-loop_NTPase"/>
</dbReference>
<dbReference type="Gene3D" id="3.40.50.300">
    <property type="entry name" value="P-loop containing nucleotide triphosphate hydrolases"/>
    <property type="match status" value="1"/>
</dbReference>
<gene>
    <name evidence="6" type="ORF">H1B29_03320</name>
</gene>
<dbReference type="RefSeq" id="WP_181459798.1">
    <property type="nucleotide sequence ID" value="NZ_JACEGE010000007.1"/>
</dbReference>
<dbReference type="PANTHER" id="PTHR42798:SF7">
    <property type="entry name" value="ALPHA-D-RIBOSE 1-METHYLPHOSPHONATE 5-TRIPHOSPHATE SYNTHASE SUBUNIT PHNL"/>
    <property type="match status" value="1"/>
</dbReference>
<reference evidence="6 7" key="1">
    <citation type="submission" date="2020-07" db="EMBL/GenBank/DDBJ databases">
        <title>Molecular and genomic characterization of Streptococcus porcinus isolated from diseased swine in Brazil.</title>
        <authorList>
            <person name="Moreno L.Z."/>
            <person name="Matajira C.E.C."/>
            <person name="Poor A.P."/>
            <person name="Dutra M.C."/>
            <person name="Moreno A.M."/>
        </authorList>
    </citation>
    <scope>NUCLEOTIDE SEQUENCE [LARGE SCALE GENOMIC DNA]</scope>
    <source>
        <strain evidence="6 7">SP0816-2</strain>
    </source>
</reference>
<evidence type="ECO:0000256" key="3">
    <source>
        <dbReference type="ARBA" id="ARBA00022741"/>
    </source>
</evidence>
<dbReference type="InterPro" id="IPR017911">
    <property type="entry name" value="MacB-like_ATP-bd"/>
</dbReference>
<dbReference type="SUPFAM" id="SSF52540">
    <property type="entry name" value="P-loop containing nucleoside triphosphate hydrolases"/>
    <property type="match status" value="1"/>
</dbReference>
<comment type="caution">
    <text evidence="6">The sequence shown here is derived from an EMBL/GenBank/DDBJ whole genome shotgun (WGS) entry which is preliminary data.</text>
</comment>
<dbReference type="PROSITE" id="PS00211">
    <property type="entry name" value="ABC_TRANSPORTER_1"/>
    <property type="match status" value="1"/>
</dbReference>
<name>A0A7V9WR53_STRPO</name>
<dbReference type="InterPro" id="IPR017871">
    <property type="entry name" value="ABC_transporter-like_CS"/>
</dbReference>
<evidence type="ECO:0000313" key="6">
    <source>
        <dbReference type="EMBL" id="MBA2795519.1"/>
    </source>
</evidence>
<dbReference type="Pfam" id="PF00005">
    <property type="entry name" value="ABC_tran"/>
    <property type="match status" value="1"/>
</dbReference>
<dbReference type="GO" id="GO:0016887">
    <property type="term" value="F:ATP hydrolysis activity"/>
    <property type="evidence" value="ECO:0007669"/>
    <property type="project" value="InterPro"/>
</dbReference>
<protein>
    <submittedName>
        <fullName evidence="6">ABC transporter ATP-binding protein</fullName>
    </submittedName>
</protein>
<dbReference type="InterPro" id="IPR003593">
    <property type="entry name" value="AAA+_ATPase"/>
</dbReference>
<comment type="similarity">
    <text evidence="1">Belongs to the ABC transporter superfamily.</text>
</comment>